<keyword evidence="2 3" id="KW-0238">DNA-binding</keyword>
<proteinExistence type="inferred from homology"/>
<dbReference type="GO" id="GO:0000160">
    <property type="term" value="P:phosphorelay signal transduction system"/>
    <property type="evidence" value="ECO:0007669"/>
    <property type="project" value="InterPro"/>
</dbReference>
<feature type="domain" description="OmpR/PhoB-type" evidence="4">
    <location>
        <begin position="1"/>
        <end position="96"/>
    </location>
</feature>
<evidence type="ECO:0000313" key="6">
    <source>
        <dbReference type="Proteomes" id="UP000579647"/>
    </source>
</evidence>
<dbReference type="Gene3D" id="3.40.50.300">
    <property type="entry name" value="P-loop containing nucleotide triphosphate hydrolases"/>
    <property type="match status" value="1"/>
</dbReference>
<dbReference type="InterPro" id="IPR036388">
    <property type="entry name" value="WH-like_DNA-bd_sf"/>
</dbReference>
<protein>
    <submittedName>
        <fullName evidence="5">Putative ATPase/DNA-binding SARP family transcriptional activator</fullName>
    </submittedName>
</protein>
<evidence type="ECO:0000259" key="4">
    <source>
        <dbReference type="PROSITE" id="PS51755"/>
    </source>
</evidence>
<gene>
    <name evidence="5" type="ORF">HNR07_001766</name>
</gene>
<dbReference type="InterPro" id="IPR005158">
    <property type="entry name" value="BTAD"/>
</dbReference>
<dbReference type="RefSeq" id="WP_221318753.1">
    <property type="nucleotide sequence ID" value="NZ_BAAAKM010000086.1"/>
</dbReference>
<dbReference type="PROSITE" id="PS51755">
    <property type="entry name" value="OMPR_PHOB"/>
    <property type="match status" value="1"/>
</dbReference>
<dbReference type="SMART" id="SM00862">
    <property type="entry name" value="Trans_reg_C"/>
    <property type="match status" value="1"/>
</dbReference>
<dbReference type="Gene3D" id="1.25.40.10">
    <property type="entry name" value="Tetratricopeptide repeat domain"/>
    <property type="match status" value="3"/>
</dbReference>
<dbReference type="InterPro" id="IPR027417">
    <property type="entry name" value="P-loop_NTPase"/>
</dbReference>
<dbReference type="Pfam" id="PF03704">
    <property type="entry name" value="BTAD"/>
    <property type="match status" value="1"/>
</dbReference>
<dbReference type="GO" id="GO:0006355">
    <property type="term" value="P:regulation of DNA-templated transcription"/>
    <property type="evidence" value="ECO:0007669"/>
    <property type="project" value="InterPro"/>
</dbReference>
<feature type="DNA-binding region" description="OmpR/PhoB-type" evidence="3">
    <location>
        <begin position="1"/>
        <end position="96"/>
    </location>
</feature>
<dbReference type="InterPro" id="IPR011990">
    <property type="entry name" value="TPR-like_helical_dom_sf"/>
</dbReference>
<dbReference type="Proteomes" id="UP000579647">
    <property type="component" value="Unassembled WGS sequence"/>
</dbReference>
<dbReference type="Pfam" id="PF00486">
    <property type="entry name" value="Trans_reg_C"/>
    <property type="match status" value="1"/>
</dbReference>
<evidence type="ECO:0000256" key="1">
    <source>
        <dbReference type="ARBA" id="ARBA00005820"/>
    </source>
</evidence>
<dbReference type="EMBL" id="JACHDO010000001">
    <property type="protein sequence ID" value="MBB5490629.1"/>
    <property type="molecule type" value="Genomic_DNA"/>
</dbReference>
<reference evidence="5 6" key="1">
    <citation type="submission" date="2020-08" db="EMBL/GenBank/DDBJ databases">
        <title>Sequencing the genomes of 1000 actinobacteria strains.</title>
        <authorList>
            <person name="Klenk H.-P."/>
        </authorList>
    </citation>
    <scope>NUCLEOTIDE SEQUENCE [LARGE SCALE GENOMIC DNA]</scope>
    <source>
        <strain evidence="5 6">DSM 44598</strain>
    </source>
</reference>
<dbReference type="InterPro" id="IPR016032">
    <property type="entry name" value="Sig_transdc_resp-reg_C-effctor"/>
</dbReference>
<accession>A0A840W1H0</accession>
<keyword evidence="6" id="KW-1185">Reference proteome</keyword>
<dbReference type="GO" id="GO:0003677">
    <property type="term" value="F:DNA binding"/>
    <property type="evidence" value="ECO:0007669"/>
    <property type="project" value="UniProtKB-UniRule"/>
</dbReference>
<name>A0A840W1H0_9ACTN</name>
<evidence type="ECO:0000313" key="5">
    <source>
        <dbReference type="EMBL" id="MBB5490629.1"/>
    </source>
</evidence>
<dbReference type="InterPro" id="IPR001867">
    <property type="entry name" value="OmpR/PhoB-type_DNA-bd"/>
</dbReference>
<dbReference type="AlphaFoldDB" id="A0A840W1H0"/>
<dbReference type="Gene3D" id="1.10.10.10">
    <property type="entry name" value="Winged helix-like DNA-binding domain superfamily/Winged helix DNA-binding domain"/>
    <property type="match status" value="1"/>
</dbReference>
<dbReference type="SUPFAM" id="SSF46894">
    <property type="entry name" value="C-terminal effector domain of the bipartite response regulators"/>
    <property type="match status" value="1"/>
</dbReference>
<dbReference type="SUPFAM" id="SSF48452">
    <property type="entry name" value="TPR-like"/>
    <property type="match status" value="3"/>
</dbReference>
<evidence type="ECO:0000256" key="2">
    <source>
        <dbReference type="ARBA" id="ARBA00023125"/>
    </source>
</evidence>
<sequence length="1060" mass="113563">MRFGVLGPLSVTTDRGDPVPIPDTKVRTLLARLLLARGRPVSVDQLVDHLWGDTPPSRPTAVLQARISQLRGALDAAEPGARALVRHRAPGYLLVADHLDAAHFEQLLGRAAQVTETRPRASLLTRADLLTQALALWRGPALAEFADSAAGAEQAWAGELTRWAQLRLTALEDLAETRLELGEHSALATELAEPVARNPYRERLHAAYFRALHGAGRHAEALAAYARLRNRLAEELGADPGQQLLDLHRAMLARDPALDPVPDPVPPPGRLPEPVDALVGRERPLRDLAALLAQHRLVTLTGPGGVGKTRLALAAGAALTHRTEAGDGAWLVELGGLPPGGDPVPLLAATLGVRDGRAGEDSEEAARIVAMLRGRRALLVLDNHEHVVAPAAALVARLLGALPHLRVLATGRVPLDIAGEHLYALPPLDLPEPGTTNPDELSASGAVQLFTARARAARATFSLDTATAPAVATVCRRLDGIPLALELAATRLRHLSADEIAARLDDRFALLGTGRRDAPERQRTLRAVIDWSWEQLTPAERAVLSRLAVTADGCEPDTAEALCSGPETGEEAGTTVAEEQVRVPAHQVLDLVGALADHSLVTVETHPSHTRYRLLESVAAYALEHLAASGDQPRVRARHARHLADLATRADSHLRGPEQHRWLERLDRESANLNTALDHAADAGDTELALRLAVAPCWHRYLRGRSGSARAALDRALALPGADPADRAEAALWRTALAVPATGDEQRRRARAPEHLDRVSDPVTRARLSWLIEHLRWGLGDQDRAVARVRSAHATAAGAGDRWGAEVSRVTLAYAALRRGEIAEALDTARQAEQALREIGDGWGVLQATDALAQALESLGDLDGVADHHERALRLAEELRLWGNATLALSGLGRVALLRGDLDRADVLHARAAALAAEQSDTGAEQFAEAGTVLAARRRGDLDRAERLLRRWMEWNLRAGSHIGTAFLRTQLGYVAEQRGDAATALHLHARARTDADASGDPRAVAAALEGLAGAHALAADDAIAADLLAEATRIRERIGAPLTAPERFDVDRALARLAR</sequence>
<evidence type="ECO:0000256" key="3">
    <source>
        <dbReference type="PROSITE-ProRule" id="PRU01091"/>
    </source>
</evidence>
<dbReference type="PRINTS" id="PR00364">
    <property type="entry name" value="DISEASERSIST"/>
</dbReference>
<dbReference type="PANTHER" id="PTHR47691">
    <property type="entry name" value="REGULATOR-RELATED"/>
    <property type="match status" value="1"/>
</dbReference>
<comment type="similarity">
    <text evidence="1">Belongs to the AfsR/DnrI/RedD regulatory family.</text>
</comment>
<organism evidence="5 6">
    <name type="scientific">Nocardiopsis metallicus</name>
    <dbReference type="NCBI Taxonomy" id="179819"/>
    <lineage>
        <taxon>Bacteria</taxon>
        <taxon>Bacillati</taxon>
        <taxon>Actinomycetota</taxon>
        <taxon>Actinomycetes</taxon>
        <taxon>Streptosporangiales</taxon>
        <taxon>Nocardiopsidaceae</taxon>
        <taxon>Nocardiopsis</taxon>
    </lineage>
</organism>
<dbReference type="SUPFAM" id="SSF52540">
    <property type="entry name" value="P-loop containing nucleoside triphosphate hydrolases"/>
    <property type="match status" value="1"/>
</dbReference>
<comment type="caution">
    <text evidence="5">The sequence shown here is derived from an EMBL/GenBank/DDBJ whole genome shotgun (WGS) entry which is preliminary data.</text>
</comment>
<dbReference type="PANTHER" id="PTHR47691:SF3">
    <property type="entry name" value="HTH-TYPE TRANSCRIPTIONAL REGULATOR RV0890C-RELATED"/>
    <property type="match status" value="1"/>
</dbReference>
<dbReference type="CDD" id="cd15831">
    <property type="entry name" value="BTAD"/>
    <property type="match status" value="1"/>
</dbReference>
<dbReference type="SMART" id="SM01043">
    <property type="entry name" value="BTAD"/>
    <property type="match status" value="1"/>
</dbReference>